<dbReference type="AlphaFoldDB" id="A0A326UFP2"/>
<dbReference type="CDD" id="cd19081">
    <property type="entry name" value="AKR_AKR9C1"/>
    <property type="match status" value="1"/>
</dbReference>
<comment type="caution">
    <text evidence="3">The sequence shown here is derived from an EMBL/GenBank/DDBJ whole genome shotgun (WGS) entry which is preliminary data.</text>
</comment>
<dbReference type="InterPro" id="IPR023210">
    <property type="entry name" value="NADP_OxRdtase_dom"/>
</dbReference>
<proteinExistence type="predicted"/>
<dbReference type="Pfam" id="PF00248">
    <property type="entry name" value="Aldo_ket_red"/>
    <property type="match status" value="1"/>
</dbReference>
<protein>
    <submittedName>
        <fullName evidence="3">Aryl-alcohol dehydrogenase-like predicted oxidoreductase</fullName>
    </submittedName>
</protein>
<name>A0A326UFP2_THEHA</name>
<keyword evidence="4" id="KW-1185">Reference proteome</keyword>
<dbReference type="InterPro" id="IPR050523">
    <property type="entry name" value="AKR_Detox_Biosynth"/>
</dbReference>
<dbReference type="GO" id="GO:0005829">
    <property type="term" value="C:cytosol"/>
    <property type="evidence" value="ECO:0007669"/>
    <property type="project" value="TreeGrafter"/>
</dbReference>
<keyword evidence="1" id="KW-0560">Oxidoreductase</keyword>
<dbReference type="InterPro" id="IPR036812">
    <property type="entry name" value="NAD(P)_OxRdtase_dom_sf"/>
</dbReference>
<dbReference type="GO" id="GO:0016491">
    <property type="term" value="F:oxidoreductase activity"/>
    <property type="evidence" value="ECO:0007669"/>
    <property type="project" value="UniProtKB-KW"/>
</dbReference>
<dbReference type="PANTHER" id="PTHR43364:SF6">
    <property type="entry name" value="OXIDOREDUCTASE-RELATED"/>
    <property type="match status" value="1"/>
</dbReference>
<feature type="domain" description="NADP-dependent oxidoreductase" evidence="2">
    <location>
        <begin position="17"/>
        <end position="314"/>
    </location>
</feature>
<dbReference type="PANTHER" id="PTHR43364">
    <property type="entry name" value="NADH-SPECIFIC METHYLGLYOXAL REDUCTASE-RELATED"/>
    <property type="match status" value="1"/>
</dbReference>
<gene>
    <name evidence="3" type="ORF">EI42_01351</name>
</gene>
<sequence length="317" mass="35079">MEKRTLGRSGLEVVPFMLGGNVFGWTADEKESFAVLDAYVEAGGNFIDTADVYSNWVPGNMGGESETILGKWLKARGNRDALIIATKVGWAHKDPKKKGLSRAYIQQAVEESLRRLQTDYIDLYQSHVDDQETPFEETLSTYADLIQQGKVRVIGASNHSAERLAQALRVSQESNLPRYETLQPEYNLVDRAGYESGLMQLAVEQQIGVVPYHSLANGFLSGKYRSPEDLRVSKRGPLVEKYLNERNFRILEALDQVATQYQATPAQVALAWLLSRPGVVAPIASATSVTQLQDLLKATELKLDAAALETLNQASAF</sequence>
<dbReference type="Proteomes" id="UP000248806">
    <property type="component" value="Unassembled WGS sequence"/>
</dbReference>
<accession>A0A326UFP2</accession>
<dbReference type="EMBL" id="QKUF01000002">
    <property type="protein sequence ID" value="PZW34514.1"/>
    <property type="molecule type" value="Genomic_DNA"/>
</dbReference>
<dbReference type="SUPFAM" id="SSF51430">
    <property type="entry name" value="NAD(P)-linked oxidoreductase"/>
    <property type="match status" value="1"/>
</dbReference>
<reference evidence="3 4" key="1">
    <citation type="submission" date="2018-06" db="EMBL/GenBank/DDBJ databases">
        <title>Genomic Encyclopedia of Archaeal and Bacterial Type Strains, Phase II (KMG-II): from individual species to whole genera.</title>
        <authorList>
            <person name="Goeker M."/>
        </authorList>
    </citation>
    <scope>NUCLEOTIDE SEQUENCE [LARGE SCALE GENOMIC DNA]</scope>
    <source>
        <strain evidence="3 4">ATCC BAA-1881</strain>
    </source>
</reference>
<dbReference type="FunFam" id="3.20.20.100:FF:000004">
    <property type="entry name" value="Oxidoreductase, aldo/keto reductase"/>
    <property type="match status" value="1"/>
</dbReference>
<dbReference type="RefSeq" id="WP_111320118.1">
    <property type="nucleotide sequence ID" value="NZ_BIFX01000001.1"/>
</dbReference>
<evidence type="ECO:0000259" key="2">
    <source>
        <dbReference type="Pfam" id="PF00248"/>
    </source>
</evidence>
<evidence type="ECO:0000313" key="4">
    <source>
        <dbReference type="Proteomes" id="UP000248806"/>
    </source>
</evidence>
<dbReference type="Gene3D" id="3.20.20.100">
    <property type="entry name" value="NADP-dependent oxidoreductase domain"/>
    <property type="match status" value="1"/>
</dbReference>
<dbReference type="OrthoDB" id="9773828at2"/>
<evidence type="ECO:0000313" key="3">
    <source>
        <dbReference type="EMBL" id="PZW34514.1"/>
    </source>
</evidence>
<organism evidence="3 4">
    <name type="scientific">Thermosporothrix hazakensis</name>
    <dbReference type="NCBI Taxonomy" id="644383"/>
    <lineage>
        <taxon>Bacteria</taxon>
        <taxon>Bacillati</taxon>
        <taxon>Chloroflexota</taxon>
        <taxon>Ktedonobacteria</taxon>
        <taxon>Ktedonobacterales</taxon>
        <taxon>Thermosporotrichaceae</taxon>
        <taxon>Thermosporothrix</taxon>
    </lineage>
</organism>
<evidence type="ECO:0000256" key="1">
    <source>
        <dbReference type="ARBA" id="ARBA00023002"/>
    </source>
</evidence>